<dbReference type="InterPro" id="IPR006598">
    <property type="entry name" value="CAP10"/>
</dbReference>
<organism evidence="2">
    <name type="scientific">Emiliania huxleyi</name>
    <name type="common">Coccolithophore</name>
    <name type="synonym">Pontosphaera huxleyi</name>
    <dbReference type="NCBI Taxonomy" id="2903"/>
    <lineage>
        <taxon>Eukaryota</taxon>
        <taxon>Haptista</taxon>
        <taxon>Haptophyta</taxon>
        <taxon>Prymnesiophyceae</taxon>
        <taxon>Isochrysidales</taxon>
        <taxon>Noelaerhabdaceae</taxon>
        <taxon>Emiliania</taxon>
    </lineage>
</organism>
<gene>
    <name evidence="2" type="ORF">EHUX00137_LOCUS29316</name>
</gene>
<dbReference type="AlphaFoldDB" id="A0A7S3SYN9"/>
<feature type="domain" description="Glycosyl transferase CAP10" evidence="1">
    <location>
        <begin position="1"/>
        <end position="72"/>
    </location>
</feature>
<protein>
    <recommendedName>
        <fullName evidence="1">Glycosyl transferase CAP10 domain-containing protein</fullName>
    </recommendedName>
</protein>
<name>A0A7S3SYN9_EMIHU</name>
<proteinExistence type="predicted"/>
<evidence type="ECO:0000313" key="2">
    <source>
        <dbReference type="EMBL" id="CAE0568959.1"/>
    </source>
</evidence>
<dbReference type="Pfam" id="PF05686">
    <property type="entry name" value="Glyco_transf_90"/>
    <property type="match status" value="1"/>
</dbReference>
<sequence length="124" mass="13139">MPVASDLSNISEAVLWLRSHDAEARRMARAASEAAGRFLSTAALTAYMEALTVGYARLYRDAATVPTLLARLPESEVVGFECGGPAGAWDCSFVHRPSGERVESVLDAANRSGALQGARPAGWC</sequence>
<dbReference type="EMBL" id="HBIR01037552">
    <property type="protein sequence ID" value="CAE0568959.1"/>
    <property type="molecule type" value="Transcribed_RNA"/>
</dbReference>
<reference evidence="2" key="1">
    <citation type="submission" date="2021-01" db="EMBL/GenBank/DDBJ databases">
        <authorList>
            <person name="Corre E."/>
            <person name="Pelletier E."/>
            <person name="Niang G."/>
            <person name="Scheremetjew M."/>
            <person name="Finn R."/>
            <person name="Kale V."/>
            <person name="Holt S."/>
            <person name="Cochrane G."/>
            <person name="Meng A."/>
            <person name="Brown T."/>
            <person name="Cohen L."/>
        </authorList>
    </citation>
    <scope>NUCLEOTIDE SEQUENCE</scope>
    <source>
        <strain evidence="2">379</strain>
    </source>
</reference>
<evidence type="ECO:0000259" key="1">
    <source>
        <dbReference type="Pfam" id="PF05686"/>
    </source>
</evidence>
<accession>A0A7S3SYN9</accession>